<evidence type="ECO:0000256" key="3">
    <source>
        <dbReference type="ARBA" id="ARBA00023163"/>
    </source>
</evidence>
<dbReference type="InterPro" id="IPR049484">
    <property type="entry name" value="Rv0078-like_C"/>
</dbReference>
<evidence type="ECO:0000313" key="7">
    <source>
        <dbReference type="Proteomes" id="UP000309992"/>
    </source>
</evidence>
<dbReference type="InterPro" id="IPR001647">
    <property type="entry name" value="HTH_TetR"/>
</dbReference>
<keyword evidence="7" id="KW-1185">Reference proteome</keyword>
<accession>A0ABY2S707</accession>
<evidence type="ECO:0000259" key="5">
    <source>
        <dbReference type="PROSITE" id="PS50977"/>
    </source>
</evidence>
<dbReference type="RefSeq" id="WP_112274984.1">
    <property type="nucleotide sequence ID" value="NZ_SWMS01000005.1"/>
</dbReference>
<feature type="domain" description="HTH tetR-type" evidence="5">
    <location>
        <begin position="24"/>
        <end position="84"/>
    </location>
</feature>
<dbReference type="Pfam" id="PF00440">
    <property type="entry name" value="TetR_N"/>
    <property type="match status" value="1"/>
</dbReference>
<evidence type="ECO:0000256" key="1">
    <source>
        <dbReference type="ARBA" id="ARBA00023015"/>
    </source>
</evidence>
<dbReference type="PROSITE" id="PS01081">
    <property type="entry name" value="HTH_TETR_1"/>
    <property type="match status" value="1"/>
</dbReference>
<name>A0ABY2S707_9PSEU</name>
<dbReference type="PANTHER" id="PTHR30055">
    <property type="entry name" value="HTH-TYPE TRANSCRIPTIONAL REGULATOR RUTR"/>
    <property type="match status" value="1"/>
</dbReference>
<dbReference type="Pfam" id="PF21351">
    <property type="entry name" value="TetR_C_41"/>
    <property type="match status" value="1"/>
</dbReference>
<keyword evidence="3" id="KW-0804">Transcription</keyword>
<sequence length="209" mass="23260">MGAGNARRVVRVVTTRSRREDYSESTRGALVDSAIELFTKRGYAGTSLDEIARRARVTKGALYHHFSGKQAVFEAAFDAVETEVKGRLEKIMTGPERPWERALKGLREFIASCLDPAYQRIAIHEAPVVMGWQRWREAEDRYSFGLIRSALQDLIDAGEVVQVPVEITSRLLFGALSSAATEIASSPEPEKVGAEVEQVIVSLLEQVRR</sequence>
<dbReference type="InterPro" id="IPR050109">
    <property type="entry name" value="HTH-type_TetR-like_transc_reg"/>
</dbReference>
<dbReference type="EMBL" id="SWMS01000005">
    <property type="protein sequence ID" value="TKG71451.1"/>
    <property type="molecule type" value="Genomic_DNA"/>
</dbReference>
<dbReference type="InterPro" id="IPR023772">
    <property type="entry name" value="DNA-bd_HTH_TetR-type_CS"/>
</dbReference>
<feature type="DNA-binding region" description="H-T-H motif" evidence="4">
    <location>
        <begin position="47"/>
        <end position="66"/>
    </location>
</feature>
<dbReference type="PROSITE" id="PS50977">
    <property type="entry name" value="HTH_TETR_2"/>
    <property type="match status" value="1"/>
</dbReference>
<gene>
    <name evidence="6" type="ORF">FCN18_11755</name>
</gene>
<organism evidence="6 7">
    <name type="scientific">Prauserella endophytica</name>
    <dbReference type="NCBI Taxonomy" id="1592324"/>
    <lineage>
        <taxon>Bacteria</taxon>
        <taxon>Bacillati</taxon>
        <taxon>Actinomycetota</taxon>
        <taxon>Actinomycetes</taxon>
        <taxon>Pseudonocardiales</taxon>
        <taxon>Pseudonocardiaceae</taxon>
        <taxon>Prauserella</taxon>
        <taxon>Prauserella coralliicola group</taxon>
    </lineage>
</organism>
<keyword evidence="2 4" id="KW-0238">DNA-binding</keyword>
<comment type="caution">
    <text evidence="6">The sequence shown here is derived from an EMBL/GenBank/DDBJ whole genome shotgun (WGS) entry which is preliminary data.</text>
</comment>
<dbReference type="Proteomes" id="UP000309992">
    <property type="component" value="Unassembled WGS sequence"/>
</dbReference>
<dbReference type="SUPFAM" id="SSF46689">
    <property type="entry name" value="Homeodomain-like"/>
    <property type="match status" value="1"/>
</dbReference>
<keyword evidence="1" id="KW-0805">Transcription regulation</keyword>
<proteinExistence type="predicted"/>
<dbReference type="PRINTS" id="PR00455">
    <property type="entry name" value="HTHTETR"/>
</dbReference>
<protein>
    <submittedName>
        <fullName evidence="6">TetR/AcrR family transcriptional regulator</fullName>
    </submittedName>
</protein>
<dbReference type="PANTHER" id="PTHR30055:SF234">
    <property type="entry name" value="HTH-TYPE TRANSCRIPTIONAL REGULATOR BETI"/>
    <property type="match status" value="1"/>
</dbReference>
<dbReference type="Gene3D" id="1.10.357.10">
    <property type="entry name" value="Tetracycline Repressor, domain 2"/>
    <property type="match status" value="1"/>
</dbReference>
<dbReference type="InterPro" id="IPR036271">
    <property type="entry name" value="Tet_transcr_reg_TetR-rel_C_sf"/>
</dbReference>
<evidence type="ECO:0000256" key="2">
    <source>
        <dbReference type="ARBA" id="ARBA00023125"/>
    </source>
</evidence>
<reference evidence="6 7" key="1">
    <citation type="journal article" date="2015" name="Antonie Van Leeuwenhoek">
        <title>Prauserella endophytica sp. nov., an endophytic actinobacterium isolated from Tamarix taklamakanensis.</title>
        <authorList>
            <person name="Liu J.M."/>
            <person name="Habden X."/>
            <person name="Guo L."/>
            <person name="Tuo L."/>
            <person name="Jiang Z.K."/>
            <person name="Liu S.W."/>
            <person name="Liu X.F."/>
            <person name="Chen L."/>
            <person name="Li R.F."/>
            <person name="Zhang Y.Q."/>
            <person name="Sun C.H."/>
        </authorList>
    </citation>
    <scope>NUCLEOTIDE SEQUENCE [LARGE SCALE GENOMIC DNA]</scope>
    <source>
        <strain evidence="6 7">CGMCC 4.7182</strain>
    </source>
</reference>
<evidence type="ECO:0000256" key="4">
    <source>
        <dbReference type="PROSITE-ProRule" id="PRU00335"/>
    </source>
</evidence>
<dbReference type="InterPro" id="IPR009057">
    <property type="entry name" value="Homeodomain-like_sf"/>
</dbReference>
<dbReference type="SUPFAM" id="SSF48498">
    <property type="entry name" value="Tetracyclin repressor-like, C-terminal domain"/>
    <property type="match status" value="1"/>
</dbReference>
<evidence type="ECO:0000313" key="6">
    <source>
        <dbReference type="EMBL" id="TKG71451.1"/>
    </source>
</evidence>